<dbReference type="OMA" id="YGQGVKY"/>
<feature type="compositionally biased region" description="Basic and acidic residues" evidence="1">
    <location>
        <begin position="124"/>
        <end position="137"/>
    </location>
</feature>
<dbReference type="EMBL" id="GG674496">
    <property type="protein sequence ID" value="EER14284.1"/>
    <property type="molecule type" value="Genomic_DNA"/>
</dbReference>
<keyword evidence="3" id="KW-1185">Reference proteome</keyword>
<gene>
    <name evidence="2" type="ORF">Pmar_PMAR029359</name>
</gene>
<organism evidence="3">
    <name type="scientific">Perkinsus marinus (strain ATCC 50983 / TXsc)</name>
    <dbReference type="NCBI Taxonomy" id="423536"/>
    <lineage>
        <taxon>Eukaryota</taxon>
        <taxon>Sar</taxon>
        <taxon>Alveolata</taxon>
        <taxon>Perkinsozoa</taxon>
        <taxon>Perkinsea</taxon>
        <taxon>Perkinsida</taxon>
        <taxon>Perkinsidae</taxon>
        <taxon>Perkinsus</taxon>
    </lineage>
</organism>
<dbReference type="AlphaFoldDB" id="C5KMX6"/>
<dbReference type="GeneID" id="9044311"/>
<sequence>MVTANLKGPLVGKKDDFDVRGRDDIIGKEKIRSLSTSDDDSVENFPRKGKGKGSSQYGKGKGWRDHWRGTGFYVKGSPMRKGKGKGRFDGIDSGKGKTVSESGSEEVIQRRGKGRLYALGKGKGRQDEQDFGGKGKGKGYRDYYKGGKGYKGKGFVPSWKGKGKGMRYDSDSEGDDGCMAGKGKGYWVFVPAKGKGWGKGVYGKARKGKGIMGRGYWYGDYERD</sequence>
<accession>C5KMX6</accession>
<feature type="compositionally biased region" description="Basic and acidic residues" evidence="1">
    <location>
        <begin position="86"/>
        <end position="95"/>
    </location>
</feature>
<proteinExistence type="predicted"/>
<evidence type="ECO:0000313" key="2">
    <source>
        <dbReference type="EMBL" id="EER14284.1"/>
    </source>
</evidence>
<dbReference type="OrthoDB" id="1902587at2759"/>
<feature type="region of interest" description="Disordered" evidence="1">
    <location>
        <begin position="32"/>
        <end position="137"/>
    </location>
</feature>
<evidence type="ECO:0000313" key="3">
    <source>
        <dbReference type="Proteomes" id="UP000007800"/>
    </source>
</evidence>
<dbReference type="Proteomes" id="UP000007800">
    <property type="component" value="Unassembled WGS sequence"/>
</dbReference>
<evidence type="ECO:0000256" key="1">
    <source>
        <dbReference type="SAM" id="MobiDB-lite"/>
    </source>
</evidence>
<dbReference type="InParanoid" id="C5KMX6"/>
<dbReference type="RefSeq" id="XP_002782489.1">
    <property type="nucleotide sequence ID" value="XM_002782443.1"/>
</dbReference>
<name>C5KMX6_PERM5</name>
<reference evidence="2 3" key="1">
    <citation type="submission" date="2008-07" db="EMBL/GenBank/DDBJ databases">
        <authorList>
            <person name="El-Sayed N."/>
            <person name="Caler E."/>
            <person name="Inman J."/>
            <person name="Amedeo P."/>
            <person name="Hass B."/>
            <person name="Wortman J."/>
        </authorList>
    </citation>
    <scope>NUCLEOTIDE SEQUENCE [LARGE SCALE GENOMIC DNA]</scope>
    <source>
        <strain evidence="3">ATCC 50983 / TXsc</strain>
    </source>
</reference>
<protein>
    <submittedName>
        <fullName evidence="2">Uncharacterized protein</fullName>
    </submittedName>
</protein>